<protein>
    <submittedName>
        <fullName evidence="1">Uncharacterized protein</fullName>
    </submittedName>
</protein>
<organism evidence="1 2">
    <name type="scientific">Pleurodeles waltl</name>
    <name type="common">Iberian ribbed newt</name>
    <dbReference type="NCBI Taxonomy" id="8319"/>
    <lineage>
        <taxon>Eukaryota</taxon>
        <taxon>Metazoa</taxon>
        <taxon>Chordata</taxon>
        <taxon>Craniata</taxon>
        <taxon>Vertebrata</taxon>
        <taxon>Euteleostomi</taxon>
        <taxon>Amphibia</taxon>
        <taxon>Batrachia</taxon>
        <taxon>Caudata</taxon>
        <taxon>Salamandroidea</taxon>
        <taxon>Salamandridae</taxon>
        <taxon>Pleurodelinae</taxon>
        <taxon>Pleurodeles</taxon>
    </lineage>
</organism>
<name>A0AAV7QJV9_PLEWA</name>
<evidence type="ECO:0000313" key="1">
    <source>
        <dbReference type="EMBL" id="KAJ1138590.1"/>
    </source>
</evidence>
<dbReference type="EMBL" id="JANPWB010000010">
    <property type="protein sequence ID" value="KAJ1138590.1"/>
    <property type="molecule type" value="Genomic_DNA"/>
</dbReference>
<gene>
    <name evidence="1" type="ORF">NDU88_004971</name>
</gene>
<keyword evidence="2" id="KW-1185">Reference proteome</keyword>
<sequence length="79" mass="9291">MVCRYPNKPESLYNVWATPRYSEFHFLVVKVLSVIENQKLSLEARTEDRRCKRSGLQHLGAHRRTLVPAVLWIPRAGWD</sequence>
<reference evidence="1" key="1">
    <citation type="journal article" date="2022" name="bioRxiv">
        <title>Sequencing and chromosome-scale assembly of the giantPleurodeles waltlgenome.</title>
        <authorList>
            <person name="Brown T."/>
            <person name="Elewa A."/>
            <person name="Iarovenko S."/>
            <person name="Subramanian E."/>
            <person name="Araus A.J."/>
            <person name="Petzold A."/>
            <person name="Susuki M."/>
            <person name="Suzuki K.-i.T."/>
            <person name="Hayashi T."/>
            <person name="Toyoda A."/>
            <person name="Oliveira C."/>
            <person name="Osipova E."/>
            <person name="Leigh N.D."/>
            <person name="Simon A."/>
            <person name="Yun M.H."/>
        </authorList>
    </citation>
    <scope>NUCLEOTIDE SEQUENCE</scope>
    <source>
        <strain evidence="1">20211129_DDA</strain>
        <tissue evidence="1">Liver</tissue>
    </source>
</reference>
<comment type="caution">
    <text evidence="1">The sequence shown here is derived from an EMBL/GenBank/DDBJ whole genome shotgun (WGS) entry which is preliminary data.</text>
</comment>
<dbReference type="AlphaFoldDB" id="A0AAV7QJV9"/>
<proteinExistence type="predicted"/>
<evidence type="ECO:0000313" key="2">
    <source>
        <dbReference type="Proteomes" id="UP001066276"/>
    </source>
</evidence>
<dbReference type="Proteomes" id="UP001066276">
    <property type="component" value="Chromosome 6"/>
</dbReference>
<accession>A0AAV7QJV9</accession>